<sequence length="256" mass="29377">MLLPFISNTSANVVPNITELVPTSTGIDCRDINNCRTTLQILWSCLTVLIACTWVSTHPNIPRPTESSARVLVQKIGLMIVSLIAPEMMVLWACRDWIAARVLTKRFEEKGWTKTHAYFTLMGGFALYEGNELVSVLRFMPPGITRKERRKIWQYFHCFINDDDIQLNERSIVAHADSIGRISEHEVKDRSHSDGFSKLITVTQTSWLITQIIARAAQRLAVTELEIMTSAFAVININLYFFWWNKPQGIRYHIHI</sequence>
<name>A0A6A4I2T3_9AGAR</name>
<dbReference type="Proteomes" id="UP000799118">
    <property type="component" value="Unassembled WGS sequence"/>
</dbReference>
<dbReference type="EMBL" id="ML769412">
    <property type="protein sequence ID" value="KAE9405049.1"/>
    <property type="molecule type" value="Genomic_DNA"/>
</dbReference>
<dbReference type="AlphaFoldDB" id="A0A6A4I2T3"/>
<gene>
    <name evidence="1" type="ORF">BT96DRAFT_877180</name>
</gene>
<dbReference type="PANTHER" id="PTHR35043">
    <property type="entry name" value="TRANSCRIPTION FACTOR DOMAIN-CONTAINING PROTEIN"/>
    <property type="match status" value="1"/>
</dbReference>
<accession>A0A6A4I2T3</accession>
<keyword evidence="2" id="KW-1185">Reference proteome</keyword>
<feature type="non-terminal residue" evidence="1">
    <location>
        <position position="256"/>
    </location>
</feature>
<evidence type="ECO:0000313" key="1">
    <source>
        <dbReference type="EMBL" id="KAE9405049.1"/>
    </source>
</evidence>
<proteinExistence type="predicted"/>
<dbReference type="PANTHER" id="PTHR35043:SF7">
    <property type="entry name" value="TRANSCRIPTION FACTOR DOMAIN-CONTAINING PROTEIN"/>
    <property type="match status" value="1"/>
</dbReference>
<dbReference type="OrthoDB" id="9451547at2759"/>
<reference evidence="1" key="1">
    <citation type="journal article" date="2019" name="Environ. Microbiol.">
        <title>Fungal ecological strategies reflected in gene transcription - a case study of two litter decomposers.</title>
        <authorList>
            <person name="Barbi F."/>
            <person name="Kohler A."/>
            <person name="Barry K."/>
            <person name="Baskaran P."/>
            <person name="Daum C."/>
            <person name="Fauchery L."/>
            <person name="Ihrmark K."/>
            <person name="Kuo A."/>
            <person name="LaButti K."/>
            <person name="Lipzen A."/>
            <person name="Morin E."/>
            <person name="Grigoriev I.V."/>
            <person name="Henrissat B."/>
            <person name="Lindahl B."/>
            <person name="Martin F."/>
        </authorList>
    </citation>
    <scope>NUCLEOTIDE SEQUENCE</scope>
    <source>
        <strain evidence="1">JB14</strain>
    </source>
</reference>
<evidence type="ECO:0000313" key="2">
    <source>
        <dbReference type="Proteomes" id="UP000799118"/>
    </source>
</evidence>
<organism evidence="1 2">
    <name type="scientific">Gymnopus androsaceus JB14</name>
    <dbReference type="NCBI Taxonomy" id="1447944"/>
    <lineage>
        <taxon>Eukaryota</taxon>
        <taxon>Fungi</taxon>
        <taxon>Dikarya</taxon>
        <taxon>Basidiomycota</taxon>
        <taxon>Agaricomycotina</taxon>
        <taxon>Agaricomycetes</taxon>
        <taxon>Agaricomycetidae</taxon>
        <taxon>Agaricales</taxon>
        <taxon>Marasmiineae</taxon>
        <taxon>Omphalotaceae</taxon>
        <taxon>Gymnopus</taxon>
    </lineage>
</organism>
<protein>
    <submittedName>
        <fullName evidence="1">Uncharacterized protein</fullName>
    </submittedName>
</protein>